<proteinExistence type="predicted"/>
<dbReference type="PANTHER" id="PTHR10579:SF43">
    <property type="entry name" value="ZINC FINGER (C3HC4-TYPE RING FINGER) FAMILY PROTEIN"/>
    <property type="match status" value="1"/>
</dbReference>
<evidence type="ECO:0000259" key="2">
    <source>
        <dbReference type="PROSITE" id="PS50234"/>
    </source>
</evidence>
<evidence type="ECO:0000313" key="3">
    <source>
        <dbReference type="EMBL" id="MFC6034719.1"/>
    </source>
</evidence>
<dbReference type="Gene3D" id="3.40.50.410">
    <property type="entry name" value="von Willebrand factor, type A domain"/>
    <property type="match status" value="1"/>
</dbReference>
<dbReference type="InterPro" id="IPR051266">
    <property type="entry name" value="CLCR"/>
</dbReference>
<dbReference type="EMBL" id="JBHPON010000001">
    <property type="protein sequence ID" value="MFC6034719.1"/>
    <property type="molecule type" value="Genomic_DNA"/>
</dbReference>
<feature type="domain" description="VWFA" evidence="2">
    <location>
        <begin position="35"/>
        <end position="214"/>
    </location>
</feature>
<evidence type="ECO:0000256" key="1">
    <source>
        <dbReference type="SAM" id="SignalP"/>
    </source>
</evidence>
<organism evidence="3 4">
    <name type="scientific">Hyphococcus aureus</name>
    <dbReference type="NCBI Taxonomy" id="2666033"/>
    <lineage>
        <taxon>Bacteria</taxon>
        <taxon>Pseudomonadati</taxon>
        <taxon>Pseudomonadota</taxon>
        <taxon>Alphaproteobacteria</taxon>
        <taxon>Parvularculales</taxon>
        <taxon>Parvularculaceae</taxon>
        <taxon>Hyphococcus</taxon>
    </lineage>
</organism>
<reference evidence="3 4" key="1">
    <citation type="submission" date="2024-09" db="EMBL/GenBank/DDBJ databases">
        <authorList>
            <person name="Zhang Z.-H."/>
        </authorList>
    </citation>
    <scope>NUCLEOTIDE SEQUENCE [LARGE SCALE GENOMIC DNA]</scope>
    <source>
        <strain evidence="3 4">HHTR114</strain>
    </source>
</reference>
<protein>
    <submittedName>
        <fullName evidence="3">VWA domain-containing protein</fullName>
    </submittedName>
</protein>
<dbReference type="RefSeq" id="WP_379879940.1">
    <property type="nucleotide sequence ID" value="NZ_JBHPON010000001.1"/>
</dbReference>
<dbReference type="SUPFAM" id="SSF53300">
    <property type="entry name" value="vWA-like"/>
    <property type="match status" value="1"/>
</dbReference>
<dbReference type="Pfam" id="PF13519">
    <property type="entry name" value="VWA_2"/>
    <property type="match status" value="1"/>
</dbReference>
<feature type="signal peptide" evidence="1">
    <location>
        <begin position="1"/>
        <end position="24"/>
    </location>
</feature>
<keyword evidence="4" id="KW-1185">Reference proteome</keyword>
<dbReference type="InterPro" id="IPR036465">
    <property type="entry name" value="vWFA_dom_sf"/>
</dbReference>
<keyword evidence="1" id="KW-0732">Signal</keyword>
<dbReference type="PANTHER" id="PTHR10579">
    <property type="entry name" value="CALCIUM-ACTIVATED CHLORIDE CHANNEL REGULATOR"/>
    <property type="match status" value="1"/>
</dbReference>
<dbReference type="PROSITE" id="PS50234">
    <property type="entry name" value="VWFA"/>
    <property type="match status" value="1"/>
</dbReference>
<dbReference type="Proteomes" id="UP001596116">
    <property type="component" value="Unassembled WGS sequence"/>
</dbReference>
<name>A0ABW1KSB8_9PROT</name>
<feature type="chain" id="PRO_5047461553" evidence="1">
    <location>
        <begin position="25"/>
        <end position="751"/>
    </location>
</feature>
<sequence length="751" mass="79782">MAIRAILSVFSAIVFMVAALPAAAQDASTPQGGGDSILVLDASGSMWGQIEGEAKITIAKRVLGDLLNDLPVERRLGLITYGHRRTGDCTDIEELAAIGADRGAISSAVQKLNPKGKTPMADSIKLAADKLKYTENKATVILVSDGIETCAPDPCGVAAALEAAGADFTVHVVGFDVTEENAQAQLRCIADNTGGQFVSASNAGELTQALEETVVAEPEAVTATKVRLRATELEGGLVIEEGLTWTVTPAGGGDAVFTEDGAGSVDIEVEPGTYDIAVIRPSDGLKGEQKAFKVAENTWKTVTIALTFPVEATVRAEPAGEGVAGVNVKAHWTGPDRRGDYIAIAEKGADKGSYISYRYTSQGNPAELRLPVEPGDYEIRYMLGRPIRVLASVDIKVTPATATLTAPETAIAGEEVDVEFTGPPAGSGDWVTVVKPDADDNKYNDYHYTRNGSPATIRMPLEAGEYELRFVQNNKKVLARKPITVTAALATIKGPETAIAGEEVEIKFTGPEASSGDWITVTAPDAPANKYNDYHYTRNGSPGTVRMPLEAGEYELRFVQGNSKIIARQPITVTEATATLSAKDTAIAGETVSVEFTGPAPGQGDWVTVIEPDAPDNKYTDYEYTRAGSPAEIRMPLDAGEYELRFVQANKKVLARRPISVTAATATLDAPASAKADSVADVTFTGPPVGQGDYIALSQLDQPDVKYLTYVYVRGGSPAKLRMPKEPGEYELRYIQGNKKVLARRPITVTP</sequence>
<comment type="caution">
    <text evidence="3">The sequence shown here is derived from an EMBL/GenBank/DDBJ whole genome shotgun (WGS) entry which is preliminary data.</text>
</comment>
<accession>A0ABW1KSB8</accession>
<dbReference type="SMART" id="SM00327">
    <property type="entry name" value="VWA"/>
    <property type="match status" value="1"/>
</dbReference>
<evidence type="ECO:0000313" key="4">
    <source>
        <dbReference type="Proteomes" id="UP001596116"/>
    </source>
</evidence>
<dbReference type="InterPro" id="IPR002035">
    <property type="entry name" value="VWF_A"/>
</dbReference>
<gene>
    <name evidence="3" type="ORF">ACFMB1_04140</name>
</gene>